<dbReference type="Gene3D" id="3.20.20.190">
    <property type="entry name" value="Phosphatidylinositol (PI) phosphodiesterase"/>
    <property type="match status" value="1"/>
</dbReference>
<dbReference type="PROSITE" id="PS51704">
    <property type="entry name" value="GP_PDE"/>
    <property type="match status" value="1"/>
</dbReference>
<protein>
    <recommendedName>
        <fullName evidence="1">GP-PDE domain-containing protein</fullName>
    </recommendedName>
</protein>
<dbReference type="Proteomes" id="UP000032066">
    <property type="component" value="Unassembled WGS sequence"/>
</dbReference>
<dbReference type="SUPFAM" id="SSF51695">
    <property type="entry name" value="PLC-like phosphodiesterases"/>
    <property type="match status" value="1"/>
</dbReference>
<dbReference type="RefSeq" id="WP_083462333.1">
    <property type="nucleotide sequence ID" value="NZ_JXZB01000002.1"/>
</dbReference>
<accession>A0A0D0NBW9</accession>
<gene>
    <name evidence="2" type="ORF">TR51_18035</name>
</gene>
<reference evidence="2 3" key="1">
    <citation type="submission" date="2015-02" db="EMBL/GenBank/DDBJ databases">
        <title>Draft genome sequence of Kitasatospora griseola MF730-N6, a bafilomycin, terpentecin and satosporin producer.</title>
        <authorList>
            <person name="Arens J.C."/>
            <person name="Haltli B."/>
            <person name="Kerr R.G."/>
        </authorList>
    </citation>
    <scope>NUCLEOTIDE SEQUENCE [LARGE SCALE GENOMIC DNA]</scope>
    <source>
        <strain evidence="2 3">MF730-N6</strain>
    </source>
</reference>
<dbReference type="STRING" id="2064.TR51_18035"/>
<evidence type="ECO:0000313" key="3">
    <source>
        <dbReference type="Proteomes" id="UP000032066"/>
    </source>
</evidence>
<keyword evidence="3" id="KW-1185">Reference proteome</keyword>
<dbReference type="GO" id="GO:0006629">
    <property type="term" value="P:lipid metabolic process"/>
    <property type="evidence" value="ECO:0007669"/>
    <property type="project" value="InterPro"/>
</dbReference>
<proteinExistence type="predicted"/>
<dbReference type="PANTHER" id="PTHR46211">
    <property type="entry name" value="GLYCEROPHOSPHORYL DIESTER PHOSPHODIESTERASE"/>
    <property type="match status" value="1"/>
</dbReference>
<comment type="caution">
    <text evidence="2">The sequence shown here is derived from an EMBL/GenBank/DDBJ whole genome shotgun (WGS) entry which is preliminary data.</text>
</comment>
<dbReference type="OrthoDB" id="5241788at2"/>
<evidence type="ECO:0000259" key="1">
    <source>
        <dbReference type="PROSITE" id="PS51704"/>
    </source>
</evidence>
<dbReference type="InterPro" id="IPR017946">
    <property type="entry name" value="PLC-like_Pdiesterase_TIM-brl"/>
</dbReference>
<dbReference type="Pfam" id="PF03009">
    <property type="entry name" value="GDPD"/>
    <property type="match status" value="1"/>
</dbReference>
<name>A0A0D0NBW9_KITGR</name>
<dbReference type="InterPro" id="IPR030395">
    <property type="entry name" value="GP_PDE_dom"/>
</dbReference>
<sequence length="238" mass="26401">MKSRVRAVAHRGDPYQHRENTLPAVSAALAAGADAVEVDVQLTKDGVPVLLHDQTLERLWNDPRPINRVTSEQLAELATPGLRIPTLAEVLPVVAQTDGRQLLIDLDDARPAAATWRTVSDLDLTDRVAFCGSVAAMLAVRELAPRAEISLTWNRLQLPKQRLLEELRPSYLNPPFGLVDERFVAAVHDAGLGLATWTVDLRRTMRRMLDLGVDSLTSNRVALLRRTIDQHPDARRTP</sequence>
<dbReference type="GO" id="GO:0008081">
    <property type="term" value="F:phosphoric diester hydrolase activity"/>
    <property type="evidence" value="ECO:0007669"/>
    <property type="project" value="InterPro"/>
</dbReference>
<organism evidence="2 3">
    <name type="scientific">Kitasatospora griseola</name>
    <name type="common">Streptomyces griseolosporeus</name>
    <dbReference type="NCBI Taxonomy" id="2064"/>
    <lineage>
        <taxon>Bacteria</taxon>
        <taxon>Bacillati</taxon>
        <taxon>Actinomycetota</taxon>
        <taxon>Actinomycetes</taxon>
        <taxon>Kitasatosporales</taxon>
        <taxon>Streptomycetaceae</taxon>
        <taxon>Kitasatospora</taxon>
    </lineage>
</organism>
<evidence type="ECO:0000313" key="2">
    <source>
        <dbReference type="EMBL" id="KIQ65690.1"/>
    </source>
</evidence>
<dbReference type="CDD" id="cd08556">
    <property type="entry name" value="GDPD"/>
    <property type="match status" value="1"/>
</dbReference>
<dbReference type="PANTHER" id="PTHR46211:SF1">
    <property type="entry name" value="GLYCEROPHOSPHODIESTER PHOSPHODIESTERASE, CYTOPLASMIC"/>
    <property type="match status" value="1"/>
</dbReference>
<dbReference type="AlphaFoldDB" id="A0A0D0NBW9"/>
<dbReference type="PATRIC" id="fig|2064.6.peg.3869"/>
<feature type="domain" description="GP-PDE" evidence="1">
    <location>
        <begin position="5"/>
        <end position="228"/>
    </location>
</feature>
<dbReference type="EMBL" id="JXZB01000002">
    <property type="protein sequence ID" value="KIQ65690.1"/>
    <property type="molecule type" value="Genomic_DNA"/>
</dbReference>